<dbReference type="Proteomes" id="UP001597532">
    <property type="component" value="Unassembled WGS sequence"/>
</dbReference>
<dbReference type="EMBL" id="JBHUOK010000029">
    <property type="protein sequence ID" value="MFD2789901.1"/>
    <property type="molecule type" value="Genomic_DNA"/>
</dbReference>
<dbReference type="RefSeq" id="WP_251807677.1">
    <property type="nucleotide sequence ID" value="NZ_CP166679.1"/>
</dbReference>
<accession>A0ABW5VF22</accession>
<name>A0ABW5VF22_9FLAO</name>
<protein>
    <submittedName>
        <fullName evidence="1">Uncharacterized protein</fullName>
    </submittedName>
</protein>
<evidence type="ECO:0000313" key="2">
    <source>
        <dbReference type="Proteomes" id="UP001597532"/>
    </source>
</evidence>
<reference evidence="2" key="1">
    <citation type="journal article" date="2019" name="Int. J. Syst. Evol. Microbiol.">
        <title>The Global Catalogue of Microorganisms (GCM) 10K type strain sequencing project: providing services to taxonomists for standard genome sequencing and annotation.</title>
        <authorList>
            <consortium name="The Broad Institute Genomics Platform"/>
            <consortium name="The Broad Institute Genome Sequencing Center for Infectious Disease"/>
            <person name="Wu L."/>
            <person name="Ma J."/>
        </authorList>
    </citation>
    <scope>NUCLEOTIDE SEQUENCE [LARGE SCALE GENOMIC DNA]</scope>
    <source>
        <strain evidence="2">KCTC 52924</strain>
    </source>
</reference>
<comment type="caution">
    <text evidence="1">The sequence shown here is derived from an EMBL/GenBank/DDBJ whole genome shotgun (WGS) entry which is preliminary data.</text>
</comment>
<keyword evidence="2" id="KW-1185">Reference proteome</keyword>
<organism evidence="1 2">
    <name type="scientific">Arenibacter antarcticus</name>
    <dbReference type="NCBI Taxonomy" id="2040469"/>
    <lineage>
        <taxon>Bacteria</taxon>
        <taxon>Pseudomonadati</taxon>
        <taxon>Bacteroidota</taxon>
        <taxon>Flavobacteriia</taxon>
        <taxon>Flavobacteriales</taxon>
        <taxon>Flavobacteriaceae</taxon>
        <taxon>Arenibacter</taxon>
    </lineage>
</organism>
<gene>
    <name evidence="1" type="ORF">ACFS1K_09015</name>
</gene>
<evidence type="ECO:0000313" key="1">
    <source>
        <dbReference type="EMBL" id="MFD2789901.1"/>
    </source>
</evidence>
<sequence length="72" mass="8685">MREDFFLFANSVKDARNYIAHELISNEATWHSLVESKLEHYSKGARTLDKVIYEIEQLMFIFEWNDENGEWK</sequence>
<proteinExistence type="predicted"/>